<feature type="compositionally biased region" description="Low complexity" evidence="11">
    <location>
        <begin position="1939"/>
        <end position="1962"/>
    </location>
</feature>
<dbReference type="InterPro" id="IPR013087">
    <property type="entry name" value="Znf_C2H2_type"/>
</dbReference>
<accession>A0A8C1DJ48</accession>
<dbReference type="GO" id="GO:0005634">
    <property type="term" value="C:nucleus"/>
    <property type="evidence" value="ECO:0007669"/>
    <property type="project" value="UniProtKB-SubCell"/>
</dbReference>
<dbReference type="GeneTree" id="ENSGT00940000156512"/>
<keyword evidence="2" id="KW-0597">Phosphoprotein</keyword>
<dbReference type="OMA" id="EHHGRMS"/>
<proteinExistence type="predicted"/>
<evidence type="ECO:0000256" key="3">
    <source>
        <dbReference type="ARBA" id="ARBA00022723"/>
    </source>
</evidence>
<evidence type="ECO:0000313" key="14">
    <source>
        <dbReference type="Proteomes" id="UP001108240"/>
    </source>
</evidence>
<feature type="region of interest" description="Disordered" evidence="11">
    <location>
        <begin position="1388"/>
        <end position="1428"/>
    </location>
</feature>
<feature type="compositionally biased region" description="Basic and acidic residues" evidence="11">
    <location>
        <begin position="1965"/>
        <end position="2006"/>
    </location>
</feature>
<feature type="compositionally biased region" description="Basic and acidic residues" evidence="11">
    <location>
        <begin position="2176"/>
        <end position="2188"/>
    </location>
</feature>
<name>A0A8C1DJ48_CYPCA</name>
<feature type="region of interest" description="Disordered" evidence="11">
    <location>
        <begin position="1459"/>
        <end position="1496"/>
    </location>
</feature>
<feature type="region of interest" description="Disordered" evidence="11">
    <location>
        <begin position="1763"/>
        <end position="1841"/>
    </location>
</feature>
<feature type="compositionally biased region" description="Polar residues" evidence="11">
    <location>
        <begin position="2282"/>
        <end position="2303"/>
    </location>
</feature>
<keyword evidence="5 10" id="KW-0863">Zinc-finger</keyword>
<feature type="compositionally biased region" description="Polar residues" evidence="11">
    <location>
        <begin position="786"/>
        <end position="799"/>
    </location>
</feature>
<dbReference type="PROSITE" id="PS00028">
    <property type="entry name" value="ZINC_FINGER_C2H2_1"/>
    <property type="match status" value="3"/>
</dbReference>
<feature type="region of interest" description="Disordered" evidence="11">
    <location>
        <begin position="371"/>
        <end position="416"/>
    </location>
</feature>
<evidence type="ECO:0000313" key="13">
    <source>
        <dbReference type="Ensembl" id="ENSCCRP00000063524.2"/>
    </source>
</evidence>
<feature type="region of interest" description="Disordered" evidence="11">
    <location>
        <begin position="636"/>
        <end position="703"/>
    </location>
</feature>
<evidence type="ECO:0000256" key="8">
    <source>
        <dbReference type="ARBA" id="ARBA00023163"/>
    </source>
</evidence>
<evidence type="ECO:0000256" key="10">
    <source>
        <dbReference type="PROSITE-ProRule" id="PRU00042"/>
    </source>
</evidence>
<feature type="compositionally biased region" description="Basic and acidic residues" evidence="11">
    <location>
        <begin position="285"/>
        <end position="301"/>
    </location>
</feature>
<keyword evidence="8" id="KW-0804">Transcription</keyword>
<reference evidence="13" key="1">
    <citation type="submission" date="2025-08" db="UniProtKB">
        <authorList>
            <consortium name="Ensembl"/>
        </authorList>
    </citation>
    <scope>IDENTIFICATION</scope>
</reference>
<reference evidence="13" key="2">
    <citation type="submission" date="2025-09" db="UniProtKB">
        <authorList>
            <consortium name="Ensembl"/>
        </authorList>
    </citation>
    <scope>IDENTIFICATION</scope>
</reference>
<feature type="compositionally biased region" description="Low complexity" evidence="11">
    <location>
        <begin position="2189"/>
        <end position="2198"/>
    </location>
</feature>
<dbReference type="GO" id="GO:0000978">
    <property type="term" value="F:RNA polymerase II cis-regulatory region sequence-specific DNA binding"/>
    <property type="evidence" value="ECO:0007669"/>
    <property type="project" value="TreeGrafter"/>
</dbReference>
<feature type="compositionally biased region" description="Acidic residues" evidence="11">
    <location>
        <begin position="270"/>
        <end position="279"/>
    </location>
</feature>
<feature type="compositionally biased region" description="Low complexity" evidence="11">
    <location>
        <begin position="53"/>
        <end position="64"/>
    </location>
</feature>
<comment type="subcellular location">
    <subcellularLocation>
        <location evidence="1">Nucleus</location>
    </subcellularLocation>
</comment>
<feature type="compositionally biased region" description="Basic and acidic residues" evidence="11">
    <location>
        <begin position="2323"/>
        <end position="2334"/>
    </location>
</feature>
<dbReference type="Proteomes" id="UP001108240">
    <property type="component" value="Unplaced"/>
</dbReference>
<dbReference type="Pfam" id="PF00096">
    <property type="entry name" value="zf-C2H2"/>
    <property type="match status" value="4"/>
</dbReference>
<evidence type="ECO:0000259" key="12">
    <source>
        <dbReference type="PROSITE" id="PS50157"/>
    </source>
</evidence>
<keyword evidence="14" id="KW-1185">Reference proteome</keyword>
<feature type="compositionally biased region" description="Polar residues" evidence="11">
    <location>
        <begin position="379"/>
        <end position="416"/>
    </location>
</feature>
<feature type="region of interest" description="Disordered" evidence="11">
    <location>
        <begin position="143"/>
        <end position="180"/>
    </location>
</feature>
<feature type="compositionally biased region" description="Polar residues" evidence="11">
    <location>
        <begin position="65"/>
        <end position="84"/>
    </location>
</feature>
<feature type="region of interest" description="Disordered" evidence="11">
    <location>
        <begin position="2138"/>
        <end position="2215"/>
    </location>
</feature>
<feature type="compositionally biased region" description="Low complexity" evidence="11">
    <location>
        <begin position="1824"/>
        <end position="1836"/>
    </location>
</feature>
<evidence type="ECO:0000256" key="1">
    <source>
        <dbReference type="ARBA" id="ARBA00004123"/>
    </source>
</evidence>
<dbReference type="SUPFAM" id="SSF57667">
    <property type="entry name" value="beta-beta-alpha zinc fingers"/>
    <property type="match status" value="2"/>
</dbReference>
<dbReference type="InterPro" id="IPR036236">
    <property type="entry name" value="Znf_C2H2_sf"/>
</dbReference>
<dbReference type="PANTHER" id="PTHR45944:SF1">
    <property type="entry name" value="TRANSCRIPTION FACTOR HIVEP2"/>
    <property type="match status" value="1"/>
</dbReference>
<feature type="domain" description="C2H2-type" evidence="12">
    <location>
        <begin position="211"/>
        <end position="234"/>
    </location>
</feature>
<feature type="compositionally biased region" description="Polar residues" evidence="11">
    <location>
        <begin position="881"/>
        <end position="894"/>
    </location>
</feature>
<feature type="region of interest" description="Disordered" evidence="11">
    <location>
        <begin position="1939"/>
        <end position="2056"/>
    </location>
</feature>
<feature type="region of interest" description="Disordered" evidence="11">
    <location>
        <begin position="1"/>
        <end position="84"/>
    </location>
</feature>
<feature type="compositionally biased region" description="Basic and acidic residues" evidence="11">
    <location>
        <begin position="669"/>
        <end position="679"/>
    </location>
</feature>
<feature type="domain" description="C2H2-type" evidence="12">
    <location>
        <begin position="183"/>
        <end position="210"/>
    </location>
</feature>
<keyword evidence="7" id="KW-0805">Transcription regulation</keyword>
<dbReference type="FunFam" id="3.30.160.60:FF:000083">
    <property type="entry name" value="Immunodeficiency virus type I enhancer binding protein 1"/>
    <property type="match status" value="1"/>
</dbReference>
<sequence length="2334" mass="257715">METHEPAVGQKCTKQQREKNPLQRKWVSEPSAGTKRSTFGDPDVKRHMHREQSLTSGTSLASSTQKFSSGKMMSSAVTHSSQESQFQQVFPRPYSYQLPHSYPQEPFLCGTKPQPGLEAHAWSFSGQMQSLPPDDMFPVHSRSHGVFPRQKSPAGFGQFSQTGPEQPDESHKKEQKPKKPGKYICHYCGRACAKPSVLKKHIRSHTGERPYPCVPCGFSFKTKSNLYKHRKSHAHAIKAGLVPFSELATRTDTDQASSVGEAEAHSDGEQSTDTDEETAEGAMFPEKRSPQISFESDKSPMERGPAYADPAEELSVASMKVPILIVPKQGVPSPATECHQFTDIKGSVIGGQMGRGDESHTVKQKLALKLTEKKDQDSEPSQNLLSPHSKGSTDSGYFSRSESAEQQISPPNTNAKTYEEIMFGRTWYHRTNSRSRQSVTVGVVEIASQDTNINKSSAMQELAMGKISEGHVFYQSDCAESQLIAGCDPKYYHAGSCQTSTGLLEAPSDSGPLIRSNSMPTPSPTNLNVPPSLRGSHSFDEMMTQDDVFYGGAAGLKRLRRQAAFEHSAQEGHGESENYGKITGLNSSLKMGERGPLMPEFKGSGSEMACPEVRTAYTSYGTKVGMTFMSGNEFTTRKRRMKKSVGEEEDCLGQDDSSRSGSTEMTGDYDLRQGSHDSAKAAPTSKGSMFRAHSPSDSFDRGSCMTPEDIVLVQDSDMKTAGNVISVIQHTNSLSRPNSFEKTESIEHPFYQPDKHAGHLSEQSDSENIDDVQNPDSHHKSESMEHQQQGDNEHGSFSPNPLYHMPHKLVRQPNIQVPEIRVTEEPDKPEKEPEVPVKEPEKHVEEFQWPQRSETLSQLPAEKLPPKKKRLRLADMEHSSGESSFESTCTSLSRSPSQESNLSHSSSFSMSFDREENIKSVSPTKQEDFAKQSEFLTVPGSGHSLSIPGHHQREMRRSSSEQAPCALPTEVPEIRSKSFDYGSLSTGSRQGEVYASASAMKERRRGYLVRQASLSVYPETVVQEPISELNIKQEHSDHVSQAVLTGTSYCVTSDLARPRRGTQSVLGSSHHLLQQSISEDSLSEDHFQNVPRLPAQLSSDSEHSVHEHMTQDIIQHSSLQSNLPSSPFLPFQPMLWHPESTQRNKQHLAFQPQQLQKLHIKQPNLQPMLHKPYQPPHQIQVQTNSKTDGASHNYPYPSRASPQQLGVLSSKVLTTSFLQQVQPIFATQNVGSQPSLPGMLVPVRIQTNVPSYSSVMYTSVSQILVTHSQSTTSVRVLCTDNVSTVSGTASKPQVGINLSKILGHSEGSSNIPIWKVPEYLPGSLNTGIPLSLTSGTISTTDASSSIGGSKRMLSPASSLELFIETKQQKRVKEEKMYGQIVKELSAVELSNSSAPKDKSPKPEFSKRDDSVDEQERMSSSPPTDFLSSKFIRYPSAPRLPDVPPKDNFIPPLQIITNVASRADSPEELDVDESTPEEGSSPQSVISSSDTQKESKQNMSNKFPVNMLVQLAASQGGGVVGSTLLLTDLADVHQFFQFPSLRTPTSVSWCFLNYTKPNYAHTTPLTSVYGSWCVSSYNPNPLNLSTKATLALLRSKQRNNTEMYTMAAMHQPGTGKLVSSLRWKQKFEKLKPEIIQFDVGKFGKKMKGISLRDRGKEDHGEKEASSKQAEPTRIKIFEGGYKSNEDYVYVRGRGRGKYICEECGIRCKKPSMLKKHIRTHTDVRPYVCKFCNFAFKTKGNLTKHMKSKAHMKKCLELGVSVTSVDETEAEEPDTTEEVQRASEKIGMSDIMAEHQFSDADDSEGAEEDGDEVDEDEDDDDEYDGDSTPKTRSRSTSPQPCAIPSLSITAVAASQEYTPEPLASVSKQPLFTYFTSLPSIQITQLMAPSEKAGEAQMAEYQKLLQGALGEDHKNRLDVPSSMDEDLALSLEHSSSSFDFSCSRLSSPGCDSSPLRESSPSSRRYLSPRRDLSPRGRLSARREVSPLRHISPRRDVYRRDLSPMRDLSPRGHLSPISQTGRPTSPGRDLSGRLSPRSRRGMIRPVSPRRGLHYQSGPWAHNSRPHAEMISLSLKTKNHAELELDQRKTLHLQGEARNADAPNVHQGLFSHLPLHSQQQIRTPFSMIPIGGIQMVHSVPTSVTGHVHPTRLPLQKSTSEESSTSEVSFHLSEGRGPTSRGPEDSPLSHEKSMSPKAASPSSQKSREDSADMSDKESKQEECIQTCTKAIASLCIASEENPEKSTVPIDPYHQHTLSHSPAAQQDCASRAQHYCSSEISHPLHSRAESSVSATSKTPTASHPTLYNTETAERASGQQGCGERPATIKKGKDLKDAINNR</sequence>
<feature type="region of interest" description="Disordered" evidence="11">
    <location>
        <begin position="507"/>
        <end position="529"/>
    </location>
</feature>
<feature type="compositionally biased region" description="Basic and acidic residues" evidence="11">
    <location>
        <begin position="821"/>
        <end position="846"/>
    </location>
</feature>
<evidence type="ECO:0000256" key="9">
    <source>
        <dbReference type="ARBA" id="ARBA00023242"/>
    </source>
</evidence>
<evidence type="ECO:0000256" key="11">
    <source>
        <dbReference type="SAM" id="MobiDB-lite"/>
    </source>
</evidence>
<dbReference type="SMART" id="SM00355">
    <property type="entry name" value="ZnF_C2H2"/>
    <property type="match status" value="4"/>
</dbReference>
<feature type="region of interest" description="Disordered" evidence="11">
    <location>
        <begin position="252"/>
        <end position="307"/>
    </location>
</feature>
<feature type="compositionally biased region" description="Polar residues" evidence="11">
    <location>
        <begin position="1417"/>
        <end position="1426"/>
    </location>
</feature>
<evidence type="ECO:0000256" key="2">
    <source>
        <dbReference type="ARBA" id="ARBA00022553"/>
    </source>
</evidence>
<feature type="domain" description="C2H2-type" evidence="12">
    <location>
        <begin position="1697"/>
        <end position="1724"/>
    </location>
</feature>
<dbReference type="GO" id="GO:0008270">
    <property type="term" value="F:zinc ion binding"/>
    <property type="evidence" value="ECO:0007669"/>
    <property type="project" value="UniProtKB-KW"/>
</dbReference>
<evidence type="ECO:0000256" key="7">
    <source>
        <dbReference type="ARBA" id="ARBA00023015"/>
    </source>
</evidence>
<feature type="compositionally biased region" description="Acidic residues" evidence="11">
    <location>
        <begin position="1465"/>
        <end position="1475"/>
    </location>
</feature>
<organism evidence="13 14">
    <name type="scientific">Cyprinus carpio carpio</name>
    <dbReference type="NCBI Taxonomy" id="630221"/>
    <lineage>
        <taxon>Eukaryota</taxon>
        <taxon>Metazoa</taxon>
        <taxon>Chordata</taxon>
        <taxon>Craniata</taxon>
        <taxon>Vertebrata</taxon>
        <taxon>Euteleostomi</taxon>
        <taxon>Actinopterygii</taxon>
        <taxon>Neopterygii</taxon>
        <taxon>Teleostei</taxon>
        <taxon>Ostariophysi</taxon>
        <taxon>Cypriniformes</taxon>
        <taxon>Cyprinidae</taxon>
        <taxon>Cyprininae</taxon>
        <taxon>Cyprinus</taxon>
    </lineage>
</organism>
<evidence type="ECO:0000256" key="5">
    <source>
        <dbReference type="ARBA" id="ARBA00022771"/>
    </source>
</evidence>
<dbReference type="Ensembl" id="ENSCCRT00000068840.2">
    <property type="protein sequence ID" value="ENSCCRP00000063524.2"/>
    <property type="gene ID" value="ENSCCRG00000034126.2"/>
</dbReference>
<evidence type="ECO:0000256" key="6">
    <source>
        <dbReference type="ARBA" id="ARBA00022833"/>
    </source>
</evidence>
<keyword evidence="4" id="KW-0677">Repeat</keyword>
<dbReference type="GO" id="GO:0000981">
    <property type="term" value="F:DNA-binding transcription factor activity, RNA polymerase II-specific"/>
    <property type="evidence" value="ECO:0007669"/>
    <property type="project" value="TreeGrafter"/>
</dbReference>
<dbReference type="PANTHER" id="PTHR45944">
    <property type="entry name" value="SCHNURRI, ISOFORM F"/>
    <property type="match status" value="1"/>
</dbReference>
<feature type="region of interest" description="Disordered" evidence="11">
    <location>
        <begin position="1649"/>
        <end position="1669"/>
    </location>
</feature>
<feature type="compositionally biased region" description="Acidic residues" evidence="11">
    <location>
        <begin position="1797"/>
        <end position="1823"/>
    </location>
</feature>
<feature type="region of interest" description="Disordered" evidence="11">
    <location>
        <begin position="751"/>
        <end position="925"/>
    </location>
</feature>
<feature type="compositionally biased region" description="Low complexity" evidence="11">
    <location>
        <begin position="895"/>
        <end position="911"/>
    </location>
</feature>
<dbReference type="InterPro" id="IPR051969">
    <property type="entry name" value="Zinc-finger_DNA-bd_regulators"/>
</dbReference>
<keyword evidence="6" id="KW-0862">Zinc</keyword>
<keyword evidence="3" id="KW-0479">Metal-binding</keyword>
<feature type="region of interest" description="Disordered" evidence="11">
    <location>
        <begin position="2276"/>
        <end position="2334"/>
    </location>
</feature>
<dbReference type="FunFam" id="3.30.160.60:FF:000033">
    <property type="entry name" value="Immunodeficiency virus type I enhancer binding protein 1"/>
    <property type="match status" value="2"/>
</dbReference>
<feature type="domain" description="C2H2-type" evidence="12">
    <location>
        <begin position="1725"/>
        <end position="1749"/>
    </location>
</feature>
<feature type="compositionally biased region" description="Polar residues" evidence="11">
    <location>
        <begin position="2249"/>
        <end position="2261"/>
    </location>
</feature>
<feature type="compositionally biased region" description="Basic and acidic residues" evidence="11">
    <location>
        <begin position="776"/>
        <end position="785"/>
    </location>
</feature>
<feature type="compositionally biased region" description="Polar residues" evidence="11">
    <location>
        <begin position="1476"/>
        <end position="1489"/>
    </location>
</feature>
<feature type="region of interest" description="Disordered" evidence="11">
    <location>
        <begin position="2237"/>
        <end position="2263"/>
    </location>
</feature>
<feature type="compositionally biased region" description="Basic and acidic residues" evidence="11">
    <location>
        <begin position="2199"/>
        <end position="2215"/>
    </location>
</feature>
<feature type="compositionally biased region" description="Polar residues" evidence="11">
    <location>
        <begin position="515"/>
        <end position="529"/>
    </location>
</feature>
<feature type="compositionally biased region" description="Basic and acidic residues" evidence="11">
    <location>
        <begin position="1395"/>
        <end position="1416"/>
    </location>
</feature>
<feature type="compositionally biased region" description="Acidic residues" evidence="11">
    <location>
        <begin position="1764"/>
        <end position="1775"/>
    </location>
</feature>
<keyword evidence="9" id="KW-0539">Nucleus</keyword>
<protein>
    <submittedName>
        <fullName evidence="13">HIVEP zinc finger 2a</fullName>
    </submittedName>
</protein>
<evidence type="ECO:0000256" key="4">
    <source>
        <dbReference type="ARBA" id="ARBA00022737"/>
    </source>
</evidence>
<dbReference type="PROSITE" id="PS50157">
    <property type="entry name" value="ZINC_FINGER_C2H2_2"/>
    <property type="match status" value="4"/>
</dbReference>
<dbReference type="Gene3D" id="3.30.160.60">
    <property type="entry name" value="Classic Zinc Finger"/>
    <property type="match status" value="4"/>
</dbReference>